<keyword evidence="4" id="KW-0804">Transcription</keyword>
<dbReference type="InterPro" id="IPR000847">
    <property type="entry name" value="LysR_HTH_N"/>
</dbReference>
<feature type="domain" description="HTH lysR-type" evidence="5">
    <location>
        <begin position="58"/>
        <end position="115"/>
    </location>
</feature>
<dbReference type="AlphaFoldDB" id="B0FL86"/>
<keyword evidence="2" id="KW-0805">Transcription regulation</keyword>
<dbReference type="FunFam" id="1.10.10.10:FF:000001">
    <property type="entry name" value="LysR family transcriptional regulator"/>
    <property type="match status" value="1"/>
</dbReference>
<evidence type="ECO:0000256" key="3">
    <source>
        <dbReference type="ARBA" id="ARBA00023125"/>
    </source>
</evidence>
<name>B0FL86_9HYPH</name>
<dbReference type="InterPro" id="IPR036390">
    <property type="entry name" value="WH_DNA-bd_sf"/>
</dbReference>
<dbReference type="EMBL" id="EU333002">
    <property type="protein sequence ID" value="ABY59060.1"/>
    <property type="molecule type" value="Genomic_DNA"/>
</dbReference>
<dbReference type="Pfam" id="PF03466">
    <property type="entry name" value="LysR_substrate"/>
    <property type="match status" value="1"/>
</dbReference>
<dbReference type="GO" id="GO:0003700">
    <property type="term" value="F:DNA-binding transcription factor activity"/>
    <property type="evidence" value="ECO:0007669"/>
    <property type="project" value="InterPro"/>
</dbReference>
<evidence type="ECO:0000256" key="2">
    <source>
        <dbReference type="ARBA" id="ARBA00023015"/>
    </source>
</evidence>
<protein>
    <submittedName>
        <fullName evidence="6">Putative LysR family transcriptional regulator</fullName>
    </submittedName>
</protein>
<dbReference type="InterPro" id="IPR050176">
    <property type="entry name" value="LTTR"/>
</dbReference>
<evidence type="ECO:0000256" key="4">
    <source>
        <dbReference type="ARBA" id="ARBA00023163"/>
    </source>
</evidence>
<dbReference type="InterPro" id="IPR005119">
    <property type="entry name" value="LysR_subst-bd"/>
</dbReference>
<dbReference type="GO" id="GO:0003677">
    <property type="term" value="F:DNA binding"/>
    <property type="evidence" value="ECO:0007669"/>
    <property type="project" value="UniProtKB-KW"/>
</dbReference>
<reference evidence="6" key="1">
    <citation type="journal article" date="2008" name="Process Biochem.">
        <title>Nitrile hydratase from Mesorhizobium sp. F28 and its potential for nitrile biotransformation.</title>
        <authorList>
            <person name="Feng Y.-S."/>
            <person name="Chen P.-C."/>
            <person name="Wen F.-S."/>
            <person name="Hsiao W.-Y."/>
            <person name="Lee C.-M."/>
        </authorList>
    </citation>
    <scope>NUCLEOTIDE SEQUENCE</scope>
    <source>
        <strain evidence="6">F28</strain>
    </source>
</reference>
<evidence type="ECO:0000313" key="6">
    <source>
        <dbReference type="EMBL" id="ABY59060.1"/>
    </source>
</evidence>
<dbReference type="Pfam" id="PF00126">
    <property type="entry name" value="HTH_1"/>
    <property type="match status" value="1"/>
</dbReference>
<accession>B0FL86</accession>
<evidence type="ECO:0000256" key="1">
    <source>
        <dbReference type="ARBA" id="ARBA00009437"/>
    </source>
</evidence>
<dbReference type="PANTHER" id="PTHR30579:SF7">
    <property type="entry name" value="HTH-TYPE TRANSCRIPTIONAL REGULATOR LRHA-RELATED"/>
    <property type="match status" value="1"/>
</dbReference>
<organism evidence="6">
    <name type="scientific">Mesorhizobium sp. F28</name>
    <dbReference type="NCBI Taxonomy" id="491069"/>
    <lineage>
        <taxon>Bacteria</taxon>
        <taxon>Pseudomonadati</taxon>
        <taxon>Pseudomonadota</taxon>
        <taxon>Alphaproteobacteria</taxon>
        <taxon>Hyphomicrobiales</taxon>
        <taxon>Phyllobacteriaceae</taxon>
        <taxon>Mesorhizobium</taxon>
    </lineage>
</organism>
<comment type="similarity">
    <text evidence="1">Belongs to the LysR transcriptional regulatory family.</text>
</comment>
<sequence>MTASSVSIRISLKPSSIPLPVCISRRSNANGVLIMREMNCYHSIYAGRQFMSVQNAMFEPDLLRTFVMVAECGGFSRAAERLNSTQSTVSHQIKRLESQAARTFLNRTTRSLSLTEDGEVLIDYARKFLRLADDAKQHFNSPRLKGHVRLAASDDFATYSLPEILGRFKRVHPEVRLTVDVGLSGNLVSRLDEGEFDLVLGKRSLGETDGELVSREKLVWVAAPDIVINPHQPLPLAVYPKPCLYRSTAIEVLNAAGRSWNVVYTSPSLSGIRAAAIAGIAVTPLAANFVTPDLMCLDPDEDLPELPDVEFALFRTRSVETPAARELAELLLRARPLGIFPWHHKPLTGEANSLPSRGPAR</sequence>
<dbReference type="PANTHER" id="PTHR30579">
    <property type="entry name" value="TRANSCRIPTIONAL REGULATOR"/>
    <property type="match status" value="1"/>
</dbReference>
<dbReference type="InterPro" id="IPR036388">
    <property type="entry name" value="WH-like_DNA-bd_sf"/>
</dbReference>
<dbReference type="SUPFAM" id="SSF53850">
    <property type="entry name" value="Periplasmic binding protein-like II"/>
    <property type="match status" value="1"/>
</dbReference>
<proteinExistence type="inferred from homology"/>
<dbReference type="Gene3D" id="3.40.190.10">
    <property type="entry name" value="Periplasmic binding protein-like II"/>
    <property type="match status" value="2"/>
</dbReference>
<dbReference type="SUPFAM" id="SSF46785">
    <property type="entry name" value="Winged helix' DNA-binding domain"/>
    <property type="match status" value="1"/>
</dbReference>
<evidence type="ECO:0000259" key="5">
    <source>
        <dbReference type="PROSITE" id="PS50931"/>
    </source>
</evidence>
<dbReference type="PROSITE" id="PS50931">
    <property type="entry name" value="HTH_LYSR"/>
    <property type="match status" value="1"/>
</dbReference>
<dbReference type="Gene3D" id="1.10.10.10">
    <property type="entry name" value="Winged helix-like DNA-binding domain superfamily/Winged helix DNA-binding domain"/>
    <property type="match status" value="1"/>
</dbReference>
<keyword evidence="3" id="KW-0238">DNA-binding</keyword>